<dbReference type="InterPro" id="IPR036034">
    <property type="entry name" value="PDZ_sf"/>
</dbReference>
<dbReference type="PROSITE" id="PS50106">
    <property type="entry name" value="PDZ"/>
    <property type="match status" value="1"/>
</dbReference>
<feature type="compositionally biased region" description="Low complexity" evidence="1">
    <location>
        <begin position="405"/>
        <end position="423"/>
    </location>
</feature>
<dbReference type="SUPFAM" id="SSF50156">
    <property type="entry name" value="PDZ domain-like"/>
    <property type="match status" value="1"/>
</dbReference>
<dbReference type="SMART" id="SM00228">
    <property type="entry name" value="PDZ"/>
    <property type="match status" value="2"/>
</dbReference>
<gene>
    <name evidence="3" type="ORF">CCR75_007789</name>
</gene>
<comment type="caution">
    <text evidence="3">The sequence shown here is derived from an EMBL/GenBank/DDBJ whole genome shotgun (WGS) entry which is preliminary data.</text>
</comment>
<reference evidence="3 4" key="1">
    <citation type="journal article" date="2021" name="Genome Biol.">
        <title>AFLAP: assembly-free linkage analysis pipeline using k-mers from genome sequencing data.</title>
        <authorList>
            <person name="Fletcher K."/>
            <person name="Zhang L."/>
            <person name="Gil J."/>
            <person name="Han R."/>
            <person name="Cavanaugh K."/>
            <person name="Michelmore R."/>
        </authorList>
    </citation>
    <scope>NUCLEOTIDE SEQUENCE [LARGE SCALE GENOMIC DNA]</scope>
    <source>
        <strain evidence="3 4">SF5</strain>
    </source>
</reference>
<evidence type="ECO:0000313" key="3">
    <source>
        <dbReference type="EMBL" id="TDH69491.1"/>
    </source>
</evidence>
<feature type="domain" description="PDZ" evidence="2">
    <location>
        <begin position="164"/>
        <end position="213"/>
    </location>
</feature>
<dbReference type="OrthoDB" id="165498at2759"/>
<sequence length="640" mass="70353">MVNVGTQTQLIRPATVVGVEEDILIGVRVRKSFGSRSFWGSVVGCYWVSGGLFYKVSFDDGDVDIFTADEVLQDAEAAKTHAKEDPRTKESNTTSKSSAVADEYIDLMRQCTLKRKRDEHASVSLPNICRVSLWGQRLYASIFTNEKNETFIRELLKTDNGKMGEMEATGLVEVGDLLLAVNEIRVLGMSNKQLAELIRKPTRPVVLTLYRPQRFQRPQEPLKMQQPNYVLSTVTSIPTTREVTADVVVSQPLSTQAPFVLLPSPSTALHGHLKPANQFAQQFSHALQRIADKELIRQRNHKNLVAHQSTCMPTTLNHMEGTPQPTQTHSTDAVRALPVVQAVQSTHQRPNSTATIRHDVPGNLPQVSTGFVQQLPIHYHSVAGAVTGPLFQSTQALHTSTIDSTTKQTQSQGVGVQGTIVGGPPEEMYRKGLQETWSSSGPTFTASMQGTETLPKHSNEELKVAPFLRTSSSSLTTTTSLLVNEMPQGSDVDNPLHALSFLAPNAVGAFENSFMSPIDSHAELARPRNVDDNTADNVVVTRSRDSLVAINVYRDRLYLTLGLQGSFIAVTSFVVDEFGHRGEVELSGKVFLGDVLVRINNTTIHPGMTPSNVAYYVNSCARPITLWFERASWDVLNGKA</sequence>
<feature type="region of interest" description="Disordered" evidence="1">
    <location>
        <begin position="77"/>
        <end position="96"/>
    </location>
</feature>
<dbReference type="EMBL" id="SHOA02000002">
    <property type="protein sequence ID" value="TDH69491.1"/>
    <property type="molecule type" value="Genomic_DNA"/>
</dbReference>
<evidence type="ECO:0000259" key="2">
    <source>
        <dbReference type="PROSITE" id="PS50106"/>
    </source>
</evidence>
<dbReference type="RefSeq" id="XP_067818990.1">
    <property type="nucleotide sequence ID" value="XM_067965846.1"/>
</dbReference>
<protein>
    <recommendedName>
        <fullName evidence="2">PDZ domain-containing protein</fullName>
    </recommendedName>
</protein>
<keyword evidence="4" id="KW-1185">Reference proteome</keyword>
<dbReference type="Gene3D" id="2.30.42.10">
    <property type="match status" value="1"/>
</dbReference>
<dbReference type="AlphaFoldDB" id="A0A976FN73"/>
<dbReference type="KEGG" id="blac:94351517"/>
<dbReference type="Proteomes" id="UP000294530">
    <property type="component" value="Unassembled WGS sequence"/>
</dbReference>
<evidence type="ECO:0000256" key="1">
    <source>
        <dbReference type="SAM" id="MobiDB-lite"/>
    </source>
</evidence>
<dbReference type="InterPro" id="IPR001478">
    <property type="entry name" value="PDZ"/>
</dbReference>
<feature type="compositionally biased region" description="Basic and acidic residues" evidence="1">
    <location>
        <begin position="77"/>
        <end position="90"/>
    </location>
</feature>
<organism evidence="3 4">
    <name type="scientific">Bremia lactucae</name>
    <name type="common">Lettuce downy mildew</name>
    <dbReference type="NCBI Taxonomy" id="4779"/>
    <lineage>
        <taxon>Eukaryota</taxon>
        <taxon>Sar</taxon>
        <taxon>Stramenopiles</taxon>
        <taxon>Oomycota</taxon>
        <taxon>Peronosporomycetes</taxon>
        <taxon>Peronosporales</taxon>
        <taxon>Peronosporaceae</taxon>
        <taxon>Bremia</taxon>
    </lineage>
</organism>
<accession>A0A976FN73</accession>
<dbReference type="GeneID" id="94351517"/>
<evidence type="ECO:0000313" key="4">
    <source>
        <dbReference type="Proteomes" id="UP000294530"/>
    </source>
</evidence>
<name>A0A976FN73_BRELC</name>
<proteinExistence type="predicted"/>
<feature type="region of interest" description="Disordered" evidence="1">
    <location>
        <begin position="404"/>
        <end position="423"/>
    </location>
</feature>